<accession>A0ABV2BYD4</accession>
<evidence type="ECO:0008006" key="3">
    <source>
        <dbReference type="Google" id="ProtNLM"/>
    </source>
</evidence>
<evidence type="ECO:0000313" key="1">
    <source>
        <dbReference type="EMBL" id="MET1256924.1"/>
    </source>
</evidence>
<protein>
    <recommendedName>
        <fullName evidence="3">MarR family transcriptional regulator</fullName>
    </recommendedName>
</protein>
<dbReference type="InterPro" id="IPR036388">
    <property type="entry name" value="WH-like_DNA-bd_sf"/>
</dbReference>
<evidence type="ECO:0000313" key="2">
    <source>
        <dbReference type="Proteomes" id="UP001548189"/>
    </source>
</evidence>
<dbReference type="SUPFAM" id="SSF46785">
    <property type="entry name" value="Winged helix' DNA-binding domain"/>
    <property type="match status" value="1"/>
</dbReference>
<proteinExistence type="predicted"/>
<sequence length="77" mass="8899">MLTESQKMLLSLIAEKEGKLNWYKIGRIYINKFNTPSELSESFKYLENEALIESREIEGEPLSRLYITAKGKQALAM</sequence>
<dbReference type="EMBL" id="JBEVCJ010000030">
    <property type="protein sequence ID" value="MET1256924.1"/>
    <property type="molecule type" value="Genomic_DNA"/>
</dbReference>
<dbReference type="InterPro" id="IPR036390">
    <property type="entry name" value="WH_DNA-bd_sf"/>
</dbReference>
<dbReference type="Gene3D" id="1.10.10.10">
    <property type="entry name" value="Winged helix-like DNA-binding domain superfamily/Winged helix DNA-binding domain"/>
    <property type="match status" value="1"/>
</dbReference>
<organism evidence="1 2">
    <name type="scientific">Aliikangiella maris</name>
    <dbReference type="NCBI Taxonomy" id="3162458"/>
    <lineage>
        <taxon>Bacteria</taxon>
        <taxon>Pseudomonadati</taxon>
        <taxon>Pseudomonadota</taxon>
        <taxon>Gammaproteobacteria</taxon>
        <taxon>Oceanospirillales</taxon>
        <taxon>Pleioneaceae</taxon>
        <taxon>Aliikangiella</taxon>
    </lineage>
</organism>
<gene>
    <name evidence="1" type="ORF">ABVT43_17410</name>
</gene>
<comment type="caution">
    <text evidence="1">The sequence shown here is derived from an EMBL/GenBank/DDBJ whole genome shotgun (WGS) entry which is preliminary data.</text>
</comment>
<dbReference type="RefSeq" id="WP_353897504.1">
    <property type="nucleotide sequence ID" value="NZ_JBEVCJ010000030.1"/>
</dbReference>
<keyword evidence="2" id="KW-1185">Reference proteome</keyword>
<reference evidence="1 2" key="1">
    <citation type="submission" date="2024-06" db="EMBL/GenBank/DDBJ databases">
        <authorList>
            <person name="Li F."/>
        </authorList>
    </citation>
    <scope>NUCLEOTIDE SEQUENCE [LARGE SCALE GENOMIC DNA]</scope>
    <source>
        <strain evidence="1 2">GXAS 311</strain>
    </source>
</reference>
<name>A0ABV2BYD4_9GAMM</name>
<dbReference type="Proteomes" id="UP001548189">
    <property type="component" value="Unassembled WGS sequence"/>
</dbReference>